<dbReference type="EMBL" id="GIKN01002924">
    <property type="protein sequence ID" value="NIE45197.1"/>
    <property type="molecule type" value="Transcribed_RNA"/>
</dbReference>
<keyword evidence="1" id="KW-1133">Transmembrane helix</keyword>
<keyword evidence="1" id="KW-0812">Transmembrane</keyword>
<name>A0A6G5A593_RHIMP</name>
<sequence length="82" mass="9647">MVLFFANWRTVISSFPSRLWHQFRNHCYVWAFVIVWDGYGSLVCHIVFTFLYLSNVKPVSLVGACFNELYEALLLTTNIPQR</sequence>
<organism evidence="2">
    <name type="scientific">Rhipicephalus microplus</name>
    <name type="common">Cattle tick</name>
    <name type="synonym">Boophilus microplus</name>
    <dbReference type="NCBI Taxonomy" id="6941"/>
    <lineage>
        <taxon>Eukaryota</taxon>
        <taxon>Metazoa</taxon>
        <taxon>Ecdysozoa</taxon>
        <taxon>Arthropoda</taxon>
        <taxon>Chelicerata</taxon>
        <taxon>Arachnida</taxon>
        <taxon>Acari</taxon>
        <taxon>Parasitiformes</taxon>
        <taxon>Ixodida</taxon>
        <taxon>Ixodoidea</taxon>
        <taxon>Ixodidae</taxon>
        <taxon>Rhipicephalinae</taxon>
        <taxon>Rhipicephalus</taxon>
        <taxon>Boophilus</taxon>
    </lineage>
</organism>
<protein>
    <submittedName>
        <fullName evidence="2">Uncharacterized protein</fullName>
    </submittedName>
</protein>
<reference evidence="2" key="1">
    <citation type="submission" date="2020-03" db="EMBL/GenBank/DDBJ databases">
        <title>A transcriptome and proteome of the tick Rhipicephalus microplus shaped by the genetic composition of its hosts and developmental stage.</title>
        <authorList>
            <person name="Garcia G.R."/>
            <person name="Ribeiro J.M.C."/>
            <person name="Maruyama S.R."/>
            <person name="Gardinasse L.G."/>
            <person name="Nelson K."/>
            <person name="Ferreira B.R."/>
            <person name="Andrade T.G."/>
            <person name="Santos I.K.F.M."/>
        </authorList>
    </citation>
    <scope>NUCLEOTIDE SEQUENCE</scope>
    <source>
        <strain evidence="2">NSGR</strain>
        <tissue evidence="2">Salivary glands</tissue>
    </source>
</reference>
<dbReference type="AlphaFoldDB" id="A0A6G5A593"/>
<evidence type="ECO:0000313" key="2">
    <source>
        <dbReference type="EMBL" id="NIE45197.1"/>
    </source>
</evidence>
<proteinExistence type="predicted"/>
<keyword evidence="1" id="KW-0472">Membrane</keyword>
<accession>A0A6G5A593</accession>
<feature type="transmembrane region" description="Helical" evidence="1">
    <location>
        <begin position="27"/>
        <end position="53"/>
    </location>
</feature>
<evidence type="ECO:0000256" key="1">
    <source>
        <dbReference type="SAM" id="Phobius"/>
    </source>
</evidence>